<comment type="caution">
    <text evidence="1">The sequence shown here is derived from an EMBL/GenBank/DDBJ whole genome shotgun (WGS) entry which is preliminary data.</text>
</comment>
<dbReference type="AlphaFoldDB" id="A0A158A639"/>
<gene>
    <name evidence="1" type="ORF">AWB82_01787</name>
</gene>
<organism evidence="1 2">
    <name type="scientific">Caballeronia glebae</name>
    <dbReference type="NCBI Taxonomy" id="1777143"/>
    <lineage>
        <taxon>Bacteria</taxon>
        <taxon>Pseudomonadati</taxon>
        <taxon>Pseudomonadota</taxon>
        <taxon>Betaproteobacteria</taxon>
        <taxon>Burkholderiales</taxon>
        <taxon>Burkholderiaceae</taxon>
        <taxon>Caballeronia</taxon>
    </lineage>
</organism>
<sequence>MSRNLAPVVKVSSKNGFMANQRVVGQDVEGSPPQLYTGRIHSVWSDGTAMVDWDFSLNYQAERHLVQSGRVRLHHLSHTAS</sequence>
<keyword evidence="2" id="KW-1185">Reference proteome</keyword>
<evidence type="ECO:0000313" key="2">
    <source>
        <dbReference type="Proteomes" id="UP000054596"/>
    </source>
</evidence>
<reference evidence="1" key="1">
    <citation type="submission" date="2016-01" db="EMBL/GenBank/DDBJ databases">
        <authorList>
            <person name="Peeters C."/>
        </authorList>
    </citation>
    <scope>NUCLEOTIDE SEQUENCE [LARGE SCALE GENOMIC DNA]</scope>
    <source>
        <strain evidence="1">LMG 29325</strain>
    </source>
</reference>
<dbReference type="OrthoDB" id="9040342at2"/>
<name>A0A158A639_9BURK</name>
<dbReference type="RefSeq" id="WP_086966757.1">
    <property type="nucleotide sequence ID" value="NZ_FCOJ02000009.1"/>
</dbReference>
<evidence type="ECO:0000313" key="1">
    <source>
        <dbReference type="EMBL" id="SAK53243.1"/>
    </source>
</evidence>
<dbReference type="EMBL" id="FCOJ02000009">
    <property type="protein sequence ID" value="SAK53243.1"/>
    <property type="molecule type" value="Genomic_DNA"/>
</dbReference>
<proteinExistence type="predicted"/>
<dbReference type="Proteomes" id="UP000054596">
    <property type="component" value="Unassembled WGS sequence"/>
</dbReference>
<accession>A0A158A639</accession>
<protein>
    <submittedName>
        <fullName evidence="1">Uncharacterized protein</fullName>
    </submittedName>
</protein>